<evidence type="ECO:0000256" key="1">
    <source>
        <dbReference type="SAM" id="MobiDB-lite"/>
    </source>
</evidence>
<accession>A0AAV7ZZD4</accession>
<dbReference type="SUPFAM" id="SSF101152">
    <property type="entry name" value="Mob1/phocein"/>
    <property type="match status" value="1"/>
</dbReference>
<dbReference type="PANTHER" id="PTHR22599">
    <property type="entry name" value="MPS ONE BINDER KINASE ACTIVATOR-LIKE MOB"/>
    <property type="match status" value="1"/>
</dbReference>
<dbReference type="SMART" id="SM01388">
    <property type="entry name" value="Mob1_phocein"/>
    <property type="match status" value="1"/>
</dbReference>
<name>A0AAV7ZZD4_9EUKA</name>
<evidence type="ECO:0000313" key="2">
    <source>
        <dbReference type="EMBL" id="KAJ3446496.1"/>
    </source>
</evidence>
<feature type="region of interest" description="Disordered" evidence="1">
    <location>
        <begin position="215"/>
        <end position="244"/>
    </location>
</feature>
<evidence type="ECO:0000313" key="3">
    <source>
        <dbReference type="Proteomes" id="UP001146793"/>
    </source>
</evidence>
<proteinExistence type="predicted"/>
<organism evidence="2 3">
    <name type="scientific">Anaeramoeba flamelloides</name>
    <dbReference type="NCBI Taxonomy" id="1746091"/>
    <lineage>
        <taxon>Eukaryota</taxon>
        <taxon>Metamonada</taxon>
        <taxon>Anaeramoebidae</taxon>
        <taxon>Anaeramoeba</taxon>
    </lineage>
</organism>
<reference evidence="2" key="1">
    <citation type="submission" date="2022-08" db="EMBL/GenBank/DDBJ databases">
        <title>Novel sulphate-reducing endosymbionts in the free-living metamonad Anaeramoeba.</title>
        <authorList>
            <person name="Jerlstrom-Hultqvist J."/>
            <person name="Cepicka I."/>
            <person name="Gallot-Lavallee L."/>
            <person name="Salas-Leiva D."/>
            <person name="Curtis B.A."/>
            <person name="Zahonova K."/>
            <person name="Pipaliya S."/>
            <person name="Dacks J."/>
            <person name="Roger A.J."/>
        </authorList>
    </citation>
    <scope>NUCLEOTIDE SEQUENCE</scope>
    <source>
        <strain evidence="2">Busselton2</strain>
    </source>
</reference>
<dbReference type="InterPro" id="IPR005301">
    <property type="entry name" value="MOB_kinase_act_fam"/>
</dbReference>
<dbReference type="Proteomes" id="UP001146793">
    <property type="component" value="Unassembled WGS sequence"/>
</dbReference>
<dbReference type="EMBL" id="JANTQA010000020">
    <property type="protein sequence ID" value="KAJ3446496.1"/>
    <property type="molecule type" value="Genomic_DNA"/>
</dbReference>
<gene>
    <name evidence="2" type="ORF">M0812_08305</name>
</gene>
<dbReference type="InterPro" id="IPR036703">
    <property type="entry name" value="MOB_kinase_act_sf"/>
</dbReference>
<feature type="compositionally biased region" description="Basic and acidic residues" evidence="1">
    <location>
        <begin position="215"/>
        <end position="224"/>
    </location>
</feature>
<comment type="caution">
    <text evidence="2">The sequence shown here is derived from an EMBL/GenBank/DDBJ whole genome shotgun (WGS) entry which is preliminary data.</text>
</comment>
<protein>
    <submittedName>
        <fullName evidence="2">Mob-like protein phocein</fullName>
    </submittedName>
</protein>
<feature type="compositionally biased region" description="Acidic residues" evidence="1">
    <location>
        <begin position="225"/>
        <end position="244"/>
    </location>
</feature>
<sequence>MTTKLRRNRPGTKRKELYNWPKLPLDEMDGALSTQQHLQTLIKKDPSDIWKLVLLPDGQDKYVWIYEHVCQFIVELHHYCAFHNDVWTVENHPEMHITINGEDTVFLSSAFRPPKKVPAIDYITQTIEQTQDTLNNSTLFPSRAFIPEEGQAKFVEIYRRLARIFAFSYYHYPDYFQKFENQYYLFTRFKTLGKYYKLIKQESLLVPEHVAEIEPLKEEQKEKEKDEDDDDDDDDEDEEEEEEN</sequence>
<dbReference type="Pfam" id="PF03637">
    <property type="entry name" value="Mob1_phocein"/>
    <property type="match status" value="1"/>
</dbReference>
<dbReference type="AlphaFoldDB" id="A0AAV7ZZD4"/>
<dbReference type="Gene3D" id="1.20.140.30">
    <property type="entry name" value="MOB kinase activator"/>
    <property type="match status" value="1"/>
</dbReference>